<dbReference type="RefSeq" id="WP_114791186.1">
    <property type="nucleotide sequence ID" value="NZ_CP139960.1"/>
</dbReference>
<evidence type="ECO:0000313" key="1">
    <source>
        <dbReference type="EMBL" id="WQD38428.1"/>
    </source>
</evidence>
<dbReference type="EMBL" id="CP139960">
    <property type="protein sequence ID" value="WQD38428.1"/>
    <property type="molecule type" value="Genomic_DNA"/>
</dbReference>
<dbReference type="InterPro" id="IPR032580">
    <property type="entry name" value="SatD"/>
</dbReference>
<gene>
    <name evidence="1" type="ORF">U0035_22395</name>
</gene>
<dbReference type="Pfam" id="PF16264">
    <property type="entry name" value="SatD"/>
    <property type="match status" value="1"/>
</dbReference>
<evidence type="ECO:0000313" key="2">
    <source>
        <dbReference type="Proteomes" id="UP001325680"/>
    </source>
</evidence>
<accession>A0ABZ0W747</accession>
<reference evidence="1 2" key="1">
    <citation type="submission" date="2023-12" db="EMBL/GenBank/DDBJ databases">
        <title>Genome sequencing and assembly of bacterial species from a model synthetic community.</title>
        <authorList>
            <person name="Hogle S.L."/>
        </authorList>
    </citation>
    <scope>NUCLEOTIDE SEQUENCE [LARGE SCALE GENOMIC DNA]</scope>
    <source>
        <strain evidence="1 2">HAMBI_3031</strain>
    </source>
</reference>
<organism evidence="1 2">
    <name type="scientific">Niabella yanshanensis</name>
    <dbReference type="NCBI Taxonomy" id="577386"/>
    <lineage>
        <taxon>Bacteria</taxon>
        <taxon>Pseudomonadati</taxon>
        <taxon>Bacteroidota</taxon>
        <taxon>Chitinophagia</taxon>
        <taxon>Chitinophagales</taxon>
        <taxon>Chitinophagaceae</taxon>
        <taxon>Niabella</taxon>
    </lineage>
</organism>
<keyword evidence="2" id="KW-1185">Reference proteome</keyword>
<dbReference type="Proteomes" id="UP001325680">
    <property type="component" value="Chromosome"/>
</dbReference>
<sequence length="199" mass="22093">MTAVITGDIVNSRTETATKWQPLLKAVLNQYGKEPKSWEIYRGDSFQLRLVPDSALIAAIHIKSTIRQLANLDVRMAIGIGTIDTEAKKVTEVTGEAFIRSGSRFDEIGKQMLVIDTGQPELNETLNLMISLALLTLNSWSETVATAIKTSIENPHKNQSELAEILQKTQSSISEALKRGGYDEVKKLNKYYQSKIGQL</sequence>
<protein>
    <submittedName>
        <fullName evidence="1">SatD family protein</fullName>
    </submittedName>
</protein>
<proteinExistence type="predicted"/>
<name>A0ABZ0W747_9BACT</name>